<organism evidence="1 2">
    <name type="scientific">Ambispora leptoticha</name>
    <dbReference type="NCBI Taxonomy" id="144679"/>
    <lineage>
        <taxon>Eukaryota</taxon>
        <taxon>Fungi</taxon>
        <taxon>Fungi incertae sedis</taxon>
        <taxon>Mucoromycota</taxon>
        <taxon>Glomeromycotina</taxon>
        <taxon>Glomeromycetes</taxon>
        <taxon>Archaeosporales</taxon>
        <taxon>Ambisporaceae</taxon>
        <taxon>Ambispora</taxon>
    </lineage>
</organism>
<feature type="non-terminal residue" evidence="1">
    <location>
        <position position="116"/>
    </location>
</feature>
<proteinExistence type="predicted"/>
<name>A0A9N9DE78_9GLOM</name>
<sequence length="116" mass="12947">MLTRSKARAKNINVDEINQISVTQREQSLVNPTTIQQQQTYATDNNNDTASLIPVVQIEIRNIENIDIDSTPLVEIDTTETKKDASTVVSNDTASLIPVVQIEIRNIENIDIDNTL</sequence>
<comment type="caution">
    <text evidence="1">The sequence shown here is derived from an EMBL/GenBank/DDBJ whole genome shotgun (WGS) entry which is preliminary data.</text>
</comment>
<evidence type="ECO:0000313" key="1">
    <source>
        <dbReference type="EMBL" id="CAG8635715.1"/>
    </source>
</evidence>
<gene>
    <name evidence="1" type="ORF">ALEPTO_LOCUS9535</name>
</gene>
<dbReference type="Proteomes" id="UP000789508">
    <property type="component" value="Unassembled WGS sequence"/>
</dbReference>
<reference evidence="1" key="1">
    <citation type="submission" date="2021-06" db="EMBL/GenBank/DDBJ databases">
        <authorList>
            <person name="Kallberg Y."/>
            <person name="Tangrot J."/>
            <person name="Rosling A."/>
        </authorList>
    </citation>
    <scope>NUCLEOTIDE SEQUENCE</scope>
    <source>
        <strain evidence="1">FL130A</strain>
    </source>
</reference>
<dbReference type="EMBL" id="CAJVPS010007527">
    <property type="protein sequence ID" value="CAG8635715.1"/>
    <property type="molecule type" value="Genomic_DNA"/>
</dbReference>
<protein>
    <submittedName>
        <fullName evidence="1">13262_t:CDS:1</fullName>
    </submittedName>
</protein>
<dbReference type="AlphaFoldDB" id="A0A9N9DE78"/>
<evidence type="ECO:0000313" key="2">
    <source>
        <dbReference type="Proteomes" id="UP000789508"/>
    </source>
</evidence>
<keyword evidence="2" id="KW-1185">Reference proteome</keyword>
<accession>A0A9N9DE78</accession>